<dbReference type="AlphaFoldDB" id="A0A837DCT2"/>
<dbReference type="EMBL" id="JRZE01000003">
    <property type="protein sequence ID" value="KHF44748.1"/>
    <property type="molecule type" value="Genomic_DNA"/>
</dbReference>
<feature type="region of interest" description="Disordered" evidence="7">
    <location>
        <begin position="1"/>
        <end position="34"/>
    </location>
</feature>
<feature type="transmembrane region" description="Helical" evidence="8">
    <location>
        <begin position="224"/>
        <end position="243"/>
    </location>
</feature>
<dbReference type="PANTHER" id="PTHR43731">
    <property type="entry name" value="RHOMBOID PROTEASE"/>
    <property type="match status" value="1"/>
</dbReference>
<feature type="compositionally biased region" description="Basic and acidic residues" evidence="7">
    <location>
        <begin position="1"/>
        <end position="16"/>
    </location>
</feature>
<name>A0A837DCT2_9PSEU</name>
<feature type="transmembrane region" description="Helical" evidence="8">
    <location>
        <begin position="299"/>
        <end position="318"/>
    </location>
</feature>
<feature type="transmembrane region" description="Helical" evidence="8">
    <location>
        <begin position="250"/>
        <end position="267"/>
    </location>
</feature>
<evidence type="ECO:0000256" key="3">
    <source>
        <dbReference type="ARBA" id="ARBA00022692"/>
    </source>
</evidence>
<evidence type="ECO:0000256" key="6">
    <source>
        <dbReference type="ARBA" id="ARBA00023136"/>
    </source>
</evidence>
<feature type="transmembrane region" description="Helical" evidence="8">
    <location>
        <begin position="273"/>
        <end position="292"/>
    </location>
</feature>
<feature type="transmembrane region" description="Helical" evidence="8">
    <location>
        <begin position="169"/>
        <end position="188"/>
    </location>
</feature>
<comment type="caution">
    <text evidence="10">The sequence shown here is derived from an EMBL/GenBank/DDBJ whole genome shotgun (WGS) entry which is preliminary data.</text>
</comment>
<feature type="transmembrane region" description="Helical" evidence="8">
    <location>
        <begin position="112"/>
        <end position="133"/>
    </location>
</feature>
<evidence type="ECO:0000259" key="9">
    <source>
        <dbReference type="Pfam" id="PF01694"/>
    </source>
</evidence>
<evidence type="ECO:0000256" key="4">
    <source>
        <dbReference type="ARBA" id="ARBA00022801"/>
    </source>
</evidence>
<evidence type="ECO:0000256" key="1">
    <source>
        <dbReference type="ARBA" id="ARBA00004141"/>
    </source>
</evidence>
<evidence type="ECO:0000256" key="2">
    <source>
        <dbReference type="ARBA" id="ARBA00009045"/>
    </source>
</evidence>
<keyword evidence="3 8" id="KW-0812">Transmembrane</keyword>
<dbReference type="PANTHER" id="PTHR43731:SF14">
    <property type="entry name" value="PRESENILIN-ASSOCIATED RHOMBOID-LIKE PROTEIN, MITOCHONDRIAL"/>
    <property type="match status" value="1"/>
</dbReference>
<evidence type="ECO:0000256" key="5">
    <source>
        <dbReference type="ARBA" id="ARBA00022989"/>
    </source>
</evidence>
<evidence type="ECO:0000256" key="8">
    <source>
        <dbReference type="SAM" id="Phobius"/>
    </source>
</evidence>
<evidence type="ECO:0000313" key="11">
    <source>
        <dbReference type="Proteomes" id="UP000030848"/>
    </source>
</evidence>
<dbReference type="SUPFAM" id="SSF57845">
    <property type="entry name" value="B-box zinc-binding domain"/>
    <property type="match status" value="1"/>
</dbReference>
<dbReference type="InterPro" id="IPR022764">
    <property type="entry name" value="Peptidase_S54_rhomboid_dom"/>
</dbReference>
<comment type="similarity">
    <text evidence="2">Belongs to the peptidase S54 family.</text>
</comment>
<feature type="domain" description="Peptidase S54 rhomboid" evidence="9">
    <location>
        <begin position="160"/>
        <end position="288"/>
    </location>
</feature>
<accession>A0A837DCT2</accession>
<dbReference type="GO" id="GO:0004252">
    <property type="term" value="F:serine-type endopeptidase activity"/>
    <property type="evidence" value="ECO:0007669"/>
    <property type="project" value="InterPro"/>
</dbReference>
<keyword evidence="6 8" id="KW-0472">Membrane</keyword>
<organism evidence="10 11">
    <name type="scientific">Saccharomonospora viridis</name>
    <dbReference type="NCBI Taxonomy" id="1852"/>
    <lineage>
        <taxon>Bacteria</taxon>
        <taxon>Bacillati</taxon>
        <taxon>Actinomycetota</taxon>
        <taxon>Actinomycetes</taxon>
        <taxon>Pseudonocardiales</taxon>
        <taxon>Pseudonocardiaceae</taxon>
        <taxon>Saccharomonospora</taxon>
    </lineage>
</organism>
<dbReference type="EC" id="3.4.21.105" evidence="10"/>
<dbReference type="Gene3D" id="1.20.1540.10">
    <property type="entry name" value="Rhomboid-like"/>
    <property type="match status" value="1"/>
</dbReference>
<reference evidence="10 11" key="1">
    <citation type="submission" date="2014-10" db="EMBL/GenBank/DDBJ databases">
        <title>Genome sequence of Micropolyspora internatus JCM3315.</title>
        <authorList>
            <person name="Shin S.-K."/>
            <person name="Yi H."/>
        </authorList>
    </citation>
    <scope>NUCLEOTIDE SEQUENCE [LARGE SCALE GENOMIC DNA]</scope>
    <source>
        <strain evidence="10 11">JCM 3315</strain>
    </source>
</reference>
<dbReference type="Pfam" id="PF01694">
    <property type="entry name" value="Rhomboid"/>
    <property type="match status" value="1"/>
</dbReference>
<evidence type="ECO:0000256" key="7">
    <source>
        <dbReference type="SAM" id="MobiDB-lite"/>
    </source>
</evidence>
<protein>
    <submittedName>
        <fullName evidence="10">Membrane protein</fullName>
        <ecNumber evidence="10">3.4.21.105</ecNumber>
    </submittedName>
</protein>
<evidence type="ECO:0000313" key="10">
    <source>
        <dbReference type="EMBL" id="KHF44748.1"/>
    </source>
</evidence>
<keyword evidence="4 10" id="KW-0378">Hydrolase</keyword>
<feature type="transmembrane region" description="Helical" evidence="8">
    <location>
        <begin position="200"/>
        <end position="218"/>
    </location>
</feature>
<dbReference type="Proteomes" id="UP000030848">
    <property type="component" value="Unassembled WGS sequence"/>
</dbReference>
<keyword evidence="5 8" id="KW-1133">Transmembrane helix</keyword>
<proteinExistence type="inferred from homology"/>
<dbReference type="SUPFAM" id="SSF144091">
    <property type="entry name" value="Rhomboid-like"/>
    <property type="match status" value="1"/>
</dbReference>
<dbReference type="InterPro" id="IPR050925">
    <property type="entry name" value="Rhomboid_protease_S54"/>
</dbReference>
<sequence>MVSNHEVTDVGRECRSVDNTVTEPPNPPPYGQSQQQEALPGCWWHPGRQTGLRCVRCDRPACPDCLREASVGHQCIDCVTSARQQQRAQAEAYRRAGYGTRTVVGARVPQRVVVVPLLIAINVVIYALTAFQAGSVMDNHLSPVFEDGVLWPVAVVLFDEWWRLLASGFLHYGLLHLAMNMLALWVLGRDLELLLGRIRFLAVYFLSMFAGAVAVFVFGAADTATAGASGAIYGLMGAVLVAVLRLRLNATAAIGIIVLNIVISVSLPGISLLGHLGGLVAGALAMIAMVFAPERNRAAYQAGAVAIMAAALAGLVVYRDAELFDQLCFHPVLCGF</sequence>
<comment type="subcellular location">
    <subcellularLocation>
        <location evidence="1">Membrane</location>
        <topology evidence="1">Multi-pass membrane protein</topology>
    </subcellularLocation>
</comment>
<dbReference type="InterPro" id="IPR035952">
    <property type="entry name" value="Rhomboid-like_sf"/>
</dbReference>
<gene>
    <name evidence="10" type="ORF">MINT15_16300</name>
</gene>
<dbReference type="GO" id="GO:0016020">
    <property type="term" value="C:membrane"/>
    <property type="evidence" value="ECO:0007669"/>
    <property type="project" value="UniProtKB-SubCell"/>
</dbReference>